<dbReference type="RefSeq" id="WP_185406357.1">
    <property type="nucleotide sequence ID" value="NZ_JAARPT010000006.1"/>
</dbReference>
<dbReference type="Proteomes" id="UP000574104">
    <property type="component" value="Unassembled WGS sequence"/>
</dbReference>
<dbReference type="EMBL" id="JAARSH010000010">
    <property type="protein sequence ID" value="MBC1617345.1"/>
    <property type="molecule type" value="Genomic_DNA"/>
</dbReference>
<evidence type="ECO:0000313" key="3">
    <source>
        <dbReference type="Proteomes" id="UP000544413"/>
    </source>
</evidence>
<comment type="caution">
    <text evidence="2">The sequence shown here is derived from an EMBL/GenBank/DDBJ whole genome shotgun (WGS) entry which is preliminary data.</text>
</comment>
<dbReference type="AlphaFoldDB" id="A0A842AMH4"/>
<reference evidence="3 4" key="1">
    <citation type="submission" date="2020-03" db="EMBL/GenBank/DDBJ databases">
        <title>Soil Listeria distribution.</title>
        <authorList>
            <person name="Liao J."/>
            <person name="Wiedmann M."/>
        </authorList>
    </citation>
    <scope>NUCLEOTIDE SEQUENCE [LARGE SCALE GENOMIC DNA]</scope>
    <source>
        <strain evidence="2 4">FSL L7-1299</strain>
        <strain evidence="1 3">FSL L7-1658</strain>
    </source>
</reference>
<evidence type="ECO:0008006" key="5">
    <source>
        <dbReference type="Google" id="ProtNLM"/>
    </source>
</evidence>
<organism evidence="2 4">
    <name type="scientific">Listeria booriae</name>
    <dbReference type="NCBI Taxonomy" id="1552123"/>
    <lineage>
        <taxon>Bacteria</taxon>
        <taxon>Bacillati</taxon>
        <taxon>Bacillota</taxon>
        <taxon>Bacilli</taxon>
        <taxon>Bacillales</taxon>
        <taxon>Listeriaceae</taxon>
        <taxon>Listeria</taxon>
    </lineage>
</organism>
<accession>A0A842AMH4</accession>
<evidence type="ECO:0000313" key="4">
    <source>
        <dbReference type="Proteomes" id="UP000574104"/>
    </source>
</evidence>
<evidence type="ECO:0000313" key="1">
    <source>
        <dbReference type="EMBL" id="MBC1402248.1"/>
    </source>
</evidence>
<evidence type="ECO:0000313" key="2">
    <source>
        <dbReference type="EMBL" id="MBC1617345.1"/>
    </source>
</evidence>
<sequence length="64" mass="7362">MVHIPCNQIRKQSGNDKTRNDVYEVAAPRKRLLLFGPDAKIIAPEELRVEIQTNLEKAIQNYQS</sequence>
<protein>
    <recommendedName>
        <fullName evidence="5">WYL domain-containing protein</fullName>
    </recommendedName>
</protein>
<dbReference type="EMBL" id="JAARPT010000006">
    <property type="protein sequence ID" value="MBC1402248.1"/>
    <property type="molecule type" value="Genomic_DNA"/>
</dbReference>
<proteinExistence type="predicted"/>
<gene>
    <name evidence="1" type="ORF">HB836_11715</name>
    <name evidence="2" type="ORF">HB904_14155</name>
</gene>
<dbReference type="Proteomes" id="UP000544413">
    <property type="component" value="Unassembled WGS sequence"/>
</dbReference>
<name>A0A842AMH4_9LIST</name>